<dbReference type="PATRIC" id="fig|37919.13.peg.3477"/>
<dbReference type="Proteomes" id="UP000186108">
    <property type="component" value="Chromosome"/>
</dbReference>
<name>A0A1B1K5X9_RHOOP</name>
<dbReference type="CDD" id="cd00586">
    <property type="entry name" value="4HBT"/>
    <property type="match status" value="1"/>
</dbReference>
<protein>
    <submittedName>
        <fullName evidence="1">Uncharacterized protein</fullName>
    </submittedName>
</protein>
<dbReference type="EMBL" id="CP009111">
    <property type="protein sequence ID" value="ANS28043.1"/>
    <property type="molecule type" value="Genomic_DNA"/>
</dbReference>
<reference evidence="1 2" key="1">
    <citation type="submission" date="2014-07" db="EMBL/GenBank/DDBJ databases">
        <authorList>
            <person name="Zhang J.E."/>
            <person name="Yang H."/>
            <person name="Guo J."/>
            <person name="Deng Z."/>
            <person name="Luo H."/>
            <person name="Luo M."/>
            <person name="Zhao B."/>
        </authorList>
    </citation>
    <scope>NUCLEOTIDE SEQUENCE [LARGE SCALE GENOMIC DNA]</scope>
    <source>
        <strain evidence="1 2">1CP</strain>
    </source>
</reference>
<dbReference type="RefSeq" id="WP_065490903.1">
    <property type="nucleotide sequence ID" value="NZ_CP009111.1"/>
</dbReference>
<gene>
    <name evidence="1" type="ORF">R1CP_16785</name>
</gene>
<organism evidence="1 2">
    <name type="scientific">Rhodococcus opacus</name>
    <name type="common">Nocardia opaca</name>
    <dbReference type="NCBI Taxonomy" id="37919"/>
    <lineage>
        <taxon>Bacteria</taxon>
        <taxon>Bacillati</taxon>
        <taxon>Actinomycetota</taxon>
        <taxon>Actinomycetes</taxon>
        <taxon>Mycobacteriales</taxon>
        <taxon>Nocardiaceae</taxon>
        <taxon>Rhodococcus</taxon>
    </lineage>
</organism>
<evidence type="ECO:0000313" key="2">
    <source>
        <dbReference type="Proteomes" id="UP000186108"/>
    </source>
</evidence>
<dbReference type="Gene3D" id="3.10.129.10">
    <property type="entry name" value="Hotdog Thioesterase"/>
    <property type="match status" value="1"/>
</dbReference>
<sequence length="136" mass="15197">MAKVTIERTVEWYDTDAAGHQHHSCIVRFVEAAEAALLREHDLAWLFGETPRVRHEINYRSRLWFGETVTVTLEVVRLGNTSLQYAFEVRGKEGVAADGTLIVAHATPQSPTSTPWPQPVIDAFGTIRAQEAVVTQ</sequence>
<dbReference type="AlphaFoldDB" id="A0A1B1K5X9"/>
<dbReference type="SUPFAM" id="SSF54637">
    <property type="entry name" value="Thioesterase/thiol ester dehydrase-isomerase"/>
    <property type="match status" value="1"/>
</dbReference>
<dbReference type="Pfam" id="PF13279">
    <property type="entry name" value="4HBT_2"/>
    <property type="match status" value="1"/>
</dbReference>
<accession>A0A1B1K5X9</accession>
<evidence type="ECO:0000313" key="1">
    <source>
        <dbReference type="EMBL" id="ANS28043.1"/>
    </source>
</evidence>
<proteinExistence type="predicted"/>
<dbReference type="InterPro" id="IPR029069">
    <property type="entry name" value="HotDog_dom_sf"/>
</dbReference>